<evidence type="ECO:0000256" key="3">
    <source>
        <dbReference type="ARBA" id="ARBA00023172"/>
    </source>
</evidence>
<keyword evidence="3" id="KW-0233">DNA recombination</keyword>
<dbReference type="PROSITE" id="PS51898">
    <property type="entry name" value="TYR_RECOMBINASE"/>
    <property type="match status" value="1"/>
</dbReference>
<dbReference type="InterPro" id="IPR050090">
    <property type="entry name" value="Tyrosine_recombinase_XerCD"/>
</dbReference>
<dbReference type="SUPFAM" id="SSF56349">
    <property type="entry name" value="DNA breaking-rejoining enzymes"/>
    <property type="match status" value="1"/>
</dbReference>
<dbReference type="RefSeq" id="WP_060082423.1">
    <property type="nucleotide sequence ID" value="NZ_CADFFO010000036.1"/>
</dbReference>
<reference evidence="5 6" key="1">
    <citation type="submission" date="2018-03" db="EMBL/GenBank/DDBJ databases">
        <authorList>
            <person name="Nguyen K."/>
            <person name="Fouts D."/>
            <person name="Sutton G."/>
        </authorList>
    </citation>
    <scope>NUCLEOTIDE SEQUENCE [LARGE SCALE GENOMIC DNA]</scope>
    <source>
        <strain evidence="5 6">AU3578</strain>
    </source>
</reference>
<proteinExistence type="predicted"/>
<dbReference type="PANTHER" id="PTHR30349:SF94">
    <property type="entry name" value="INTEGRASE_RECOMBINASE HI_1414-RELATED"/>
    <property type="match status" value="1"/>
</dbReference>
<sequence length="330" mass="37026">MGTIQRRPNGRYTAKVRKSGFPAQSRTFFTRADAQRWITETEAAMSRACFVDTTTARSLLLRDALHRYEREITPTKRGHESEGIRLRALARDALASYSLANLTPATLAQWRDRRLRIVSGSTVNRELNLLHHVIEVARKDWAVAIPSNPVSDVRRPRSNPGRERRLSIPEQAMLLYECRQSRSWWLAPIVELAIHTGMRQGEVRSLLWENIDLDRQVAALPAAATKTLTMRSIPLNSRCVAVLSALPGIGGGPVFPGVTRNAVKLAFKRARARAGLSDFRFHDTRHEATSRLFELGLNPVEVASVTGHKTQAMLARYTHLQASELVKKLG</sequence>
<dbReference type="AlphaFoldDB" id="A0AA44XZJ1"/>
<dbReference type="Proteomes" id="UP000237632">
    <property type="component" value="Unassembled WGS sequence"/>
</dbReference>
<dbReference type="InterPro" id="IPR013762">
    <property type="entry name" value="Integrase-like_cat_sf"/>
</dbReference>
<evidence type="ECO:0000256" key="2">
    <source>
        <dbReference type="ARBA" id="ARBA00023125"/>
    </source>
</evidence>
<evidence type="ECO:0000256" key="1">
    <source>
        <dbReference type="ARBA" id="ARBA00022908"/>
    </source>
</evidence>
<dbReference type="EMBL" id="PVHK01000236">
    <property type="protein sequence ID" value="PRH38554.1"/>
    <property type="molecule type" value="Genomic_DNA"/>
</dbReference>
<dbReference type="CDD" id="cd00796">
    <property type="entry name" value="INT_Rci_Hp1_C"/>
    <property type="match status" value="1"/>
</dbReference>
<dbReference type="GO" id="GO:0006310">
    <property type="term" value="P:DNA recombination"/>
    <property type="evidence" value="ECO:0007669"/>
    <property type="project" value="UniProtKB-KW"/>
</dbReference>
<dbReference type="Gene3D" id="1.10.150.130">
    <property type="match status" value="1"/>
</dbReference>
<protein>
    <submittedName>
        <fullName evidence="5">Site-specific integrase</fullName>
    </submittedName>
</protein>
<gene>
    <name evidence="5" type="ORF">C6T65_30990</name>
</gene>
<dbReference type="GO" id="GO:0003677">
    <property type="term" value="F:DNA binding"/>
    <property type="evidence" value="ECO:0007669"/>
    <property type="project" value="UniProtKB-KW"/>
</dbReference>
<dbReference type="Pfam" id="PF00589">
    <property type="entry name" value="Phage_integrase"/>
    <property type="match status" value="1"/>
</dbReference>
<dbReference type="GO" id="GO:0015074">
    <property type="term" value="P:DNA integration"/>
    <property type="evidence" value="ECO:0007669"/>
    <property type="project" value="UniProtKB-KW"/>
</dbReference>
<accession>A0AA44XZJ1</accession>
<feature type="domain" description="Tyr recombinase" evidence="4">
    <location>
        <begin position="161"/>
        <end position="330"/>
    </location>
</feature>
<keyword evidence="1" id="KW-0229">DNA integration</keyword>
<evidence type="ECO:0000313" key="6">
    <source>
        <dbReference type="Proteomes" id="UP000237632"/>
    </source>
</evidence>
<dbReference type="InterPro" id="IPR002104">
    <property type="entry name" value="Integrase_catalytic"/>
</dbReference>
<dbReference type="PANTHER" id="PTHR30349">
    <property type="entry name" value="PHAGE INTEGRASE-RELATED"/>
    <property type="match status" value="1"/>
</dbReference>
<name>A0AA44XZJ1_BURVI</name>
<evidence type="ECO:0000313" key="5">
    <source>
        <dbReference type="EMBL" id="PRH38554.1"/>
    </source>
</evidence>
<dbReference type="InterPro" id="IPR010998">
    <property type="entry name" value="Integrase_recombinase_N"/>
</dbReference>
<comment type="caution">
    <text evidence="5">The sequence shown here is derived from an EMBL/GenBank/DDBJ whole genome shotgun (WGS) entry which is preliminary data.</text>
</comment>
<dbReference type="Gene3D" id="1.10.443.10">
    <property type="entry name" value="Intergrase catalytic core"/>
    <property type="match status" value="1"/>
</dbReference>
<evidence type="ECO:0000259" key="4">
    <source>
        <dbReference type="PROSITE" id="PS51898"/>
    </source>
</evidence>
<keyword evidence="2" id="KW-0238">DNA-binding</keyword>
<organism evidence="5 6">
    <name type="scientific">Burkholderia vietnamiensis</name>
    <dbReference type="NCBI Taxonomy" id="60552"/>
    <lineage>
        <taxon>Bacteria</taxon>
        <taxon>Pseudomonadati</taxon>
        <taxon>Pseudomonadota</taxon>
        <taxon>Betaproteobacteria</taxon>
        <taxon>Burkholderiales</taxon>
        <taxon>Burkholderiaceae</taxon>
        <taxon>Burkholderia</taxon>
        <taxon>Burkholderia cepacia complex</taxon>
    </lineage>
</organism>
<dbReference type="InterPro" id="IPR011010">
    <property type="entry name" value="DNA_brk_join_enz"/>
</dbReference>